<feature type="domain" description="Rab-GAP TBC" evidence="5">
    <location>
        <begin position="281"/>
        <end position="465"/>
    </location>
</feature>
<keyword evidence="7" id="KW-1185">Reference proteome</keyword>
<dbReference type="InterPro" id="IPR000195">
    <property type="entry name" value="Rab-GAP-TBC_dom"/>
</dbReference>
<feature type="compositionally biased region" description="Low complexity" evidence="4">
    <location>
        <begin position="24"/>
        <end position="41"/>
    </location>
</feature>
<feature type="region of interest" description="Disordered" evidence="4">
    <location>
        <begin position="885"/>
        <end position="990"/>
    </location>
</feature>
<keyword evidence="2 3" id="KW-0175">Coiled coil</keyword>
<dbReference type="Pfam" id="PF23436">
    <property type="entry name" value="RabGap-TBC_2"/>
    <property type="match status" value="1"/>
</dbReference>
<organism evidence="6 7">
    <name type="scientific">Neurospora crassa (strain ATCC 24698 / 74-OR23-1A / CBS 708.71 / DSM 1257 / FGSC 987)</name>
    <dbReference type="NCBI Taxonomy" id="367110"/>
    <lineage>
        <taxon>Eukaryota</taxon>
        <taxon>Fungi</taxon>
        <taxon>Dikarya</taxon>
        <taxon>Ascomycota</taxon>
        <taxon>Pezizomycotina</taxon>
        <taxon>Sordariomycetes</taxon>
        <taxon>Sordariomycetidae</taxon>
        <taxon>Sordariales</taxon>
        <taxon>Sordariaceae</taxon>
        <taxon>Neurospora</taxon>
    </lineage>
</organism>
<dbReference type="AlphaFoldDB" id="Q7S9U4"/>
<protein>
    <submittedName>
        <fullName evidence="6">GTPase activating protein</fullName>
    </submittedName>
</protein>
<feature type="compositionally biased region" description="Basic and acidic residues" evidence="4">
    <location>
        <begin position="45"/>
        <end position="56"/>
    </location>
</feature>
<dbReference type="InParanoid" id="Q7S9U4"/>
<dbReference type="SUPFAM" id="SSF47923">
    <property type="entry name" value="Ypt/Rab-GAP domain of gyp1p"/>
    <property type="match status" value="2"/>
</dbReference>
<feature type="coiled-coil region" evidence="3">
    <location>
        <begin position="816"/>
        <end position="885"/>
    </location>
</feature>
<feature type="region of interest" description="Disordered" evidence="4">
    <location>
        <begin position="653"/>
        <end position="693"/>
    </location>
</feature>
<dbReference type="FunFam" id="1.10.8.270:FF:000001">
    <property type="entry name" value="TBC1 domain family member 1"/>
    <property type="match status" value="1"/>
</dbReference>
<dbReference type="STRING" id="367110.Q7S9U4"/>
<dbReference type="PROSITE" id="PS50086">
    <property type="entry name" value="TBC_RABGAP"/>
    <property type="match status" value="1"/>
</dbReference>
<feature type="compositionally biased region" description="Low complexity" evidence="4">
    <location>
        <begin position="973"/>
        <end position="982"/>
    </location>
</feature>
<feature type="compositionally biased region" description="Low complexity" evidence="4">
    <location>
        <begin position="934"/>
        <end position="948"/>
    </location>
</feature>
<dbReference type="InterPro" id="IPR035969">
    <property type="entry name" value="Rab-GAP_TBC_sf"/>
</dbReference>
<feature type="compositionally biased region" description="Low complexity" evidence="4">
    <location>
        <begin position="57"/>
        <end position="70"/>
    </location>
</feature>
<dbReference type="RefSeq" id="XP_962396.3">
    <property type="nucleotide sequence ID" value="XM_957303.3"/>
</dbReference>
<feature type="compositionally biased region" description="Polar residues" evidence="4">
    <location>
        <begin position="954"/>
        <end position="964"/>
    </location>
</feature>
<accession>Q7S9U4</accession>
<evidence type="ECO:0000313" key="7">
    <source>
        <dbReference type="Proteomes" id="UP000001805"/>
    </source>
</evidence>
<dbReference type="Gene3D" id="1.10.8.270">
    <property type="entry name" value="putative rabgap domain of human tbc1 domain family member 14 like domains"/>
    <property type="match status" value="1"/>
</dbReference>
<dbReference type="Gene3D" id="1.10.472.80">
    <property type="entry name" value="Ypt/Rab-GAP domain of gyp1p, domain 3"/>
    <property type="match status" value="1"/>
</dbReference>
<dbReference type="SMR" id="Q7S9U4"/>
<feature type="compositionally biased region" description="Polar residues" evidence="4">
    <location>
        <begin position="71"/>
        <end position="80"/>
    </location>
</feature>
<dbReference type="PANTHER" id="PTHR47219:SF9">
    <property type="entry name" value="GTPASE ACTIVATING PROTEIN AND CENTROSOME-ASSOCIATED, ISOFORM B"/>
    <property type="match status" value="1"/>
</dbReference>
<feature type="coiled-coil region" evidence="3">
    <location>
        <begin position="999"/>
        <end position="1030"/>
    </location>
</feature>
<sequence>MEFDRKTRDSRHDSKYDDQEETSKSPLPSSSSSPSGTNSSPVELESDKQRTMEHDSLVSVRLSGSSRSSLQIDTNVSPPRNNVGGLEDSPCASPTDDAETETIKEEKNDEDRHDEVKTLASTYSPSLREELESVQEGDEEAEDDNDDARSEASSAESEDVNWDDLQKKEDEQVKEQDVDNTQSTAMLLAKLEQENNKIATNPKSVKVAAVEKVASPGRKPRPPSMAQLRQMVNGPTPPALRYSVLPPPPMTELEFYMALVKDPKQTAARLPTLLSNKIRKGIPPPLRGVVWQSMCGARDKDLEDVFERLSGESSPYEGIIGKDLGRSFPGVEMFRDPEGDGQRMLGRVLKTFSLYDTKIGYCQGLAFLVGPLLMHMPDKHAFCVLVRLMENYDLRHCFVPDLSGLHVRIYQFTELLKQHLPVVADHLEDLGVEPAYVSQWFLSFFAVTCPLPMLFRIYDVIFAEGASETIMRVALSLMRKNEGRILACTEMEDVMQLLLSRGLWDCYHYNADEFVQDFVALSDVVTRERMALLEQGYREAKIPPSANPKSEDAPGSDVATAASRFLGRLWASSSTPKLASFASAVQGSSTASSSSPTTISSGSSTLSPGLSRPLSMLRRSTSKQSIASTFNSMEAASQSSSASSSASVLSSASTEATSVQSRDSSTTVDHDPSRDSVALGSSAASTKAKQAHFSVTPSLYQDDRKHLHTQIEDLLTALSELQRNHALLASQLQKEREEREEDRQAVRSLLDGLRKKANPAQSYAAAAREAEEDDDETPHKDVEIDLSPEELSDLLDFVADRFSEEDPNKATIPQTKEQLHEDLVRVREQLSNEQAKTQECNRRIHDMEQEVATMKEQLRETHAHVRNMHAEKQRLERQIHGMRVRASDTTPSSEGGDWFGRSSVSGSSVSGSGLRELKLVRSKSSPAPPPVYPTKRSSSMMTTSTLASTHRRNTSNSTAISAMTSNSPPAPAPVSLAAASPANTGQAPNNENDALLLELVQAKTAEAMAKQEAEEAKQQLERMRKAFGLAPGEMPSMNSQSAHNSMAGMFGRLTGPSTPDGGPGLQKVVTSPAATSAGNTASGASFWGWGRK</sequence>
<feature type="compositionally biased region" description="Basic and acidic residues" evidence="4">
    <location>
        <begin position="164"/>
        <end position="177"/>
    </location>
</feature>
<feature type="region of interest" description="Disordered" evidence="4">
    <location>
        <begin position="1"/>
        <end position="180"/>
    </location>
</feature>
<name>Q7S9U4_NEUCR</name>
<dbReference type="SUPFAM" id="SSF90257">
    <property type="entry name" value="Myosin rod fragments"/>
    <property type="match status" value="1"/>
</dbReference>
<feature type="coiled-coil region" evidence="3">
    <location>
        <begin position="704"/>
        <end position="749"/>
    </location>
</feature>
<dbReference type="FunFam" id="1.10.10.750:FF:000003">
    <property type="entry name" value="GTPase activating protein (Evi5)"/>
    <property type="match status" value="1"/>
</dbReference>
<dbReference type="KEGG" id="ncr:NCU06362"/>
<dbReference type="Gene3D" id="1.10.10.750">
    <property type="entry name" value="Ypt/Rab-GAP domain of gyp1p, domain 1"/>
    <property type="match status" value="1"/>
</dbReference>
<feature type="compositionally biased region" description="Basic and acidic residues" evidence="4">
    <location>
        <begin position="101"/>
        <end position="117"/>
    </location>
</feature>
<gene>
    <name evidence="6" type="ORF">NCU06362</name>
</gene>
<dbReference type="EMBL" id="CM002239">
    <property type="protein sequence ID" value="EAA33160.3"/>
    <property type="molecule type" value="Genomic_DNA"/>
</dbReference>
<evidence type="ECO:0000313" key="6">
    <source>
        <dbReference type="EMBL" id="EAA33160.3"/>
    </source>
</evidence>
<evidence type="ECO:0000256" key="3">
    <source>
        <dbReference type="SAM" id="Coils"/>
    </source>
</evidence>
<evidence type="ECO:0000256" key="2">
    <source>
        <dbReference type="ARBA" id="ARBA00023054"/>
    </source>
</evidence>
<feature type="compositionally biased region" description="Polar residues" evidence="4">
    <location>
        <begin position="682"/>
        <end position="693"/>
    </location>
</feature>
<feature type="compositionally biased region" description="Low complexity" evidence="4">
    <location>
        <begin position="1070"/>
        <end position="1085"/>
    </location>
</feature>
<reference evidence="6 7" key="1">
    <citation type="journal article" date="2003" name="Nature">
        <title>The genome sequence of the filamentous fungus Neurospora crassa.</title>
        <authorList>
            <person name="Galagan J.E."/>
            <person name="Calvo S.E."/>
            <person name="Borkovich K.A."/>
            <person name="Selker E.U."/>
            <person name="Read N.D."/>
            <person name="Jaffe D."/>
            <person name="FitzHugh W."/>
            <person name="Ma L.J."/>
            <person name="Smirnov S."/>
            <person name="Purcell S."/>
            <person name="Rehman B."/>
            <person name="Elkins T."/>
            <person name="Engels R."/>
            <person name="Wang S."/>
            <person name="Nielsen C.B."/>
            <person name="Butler J."/>
            <person name="Endrizzi M."/>
            <person name="Qui D."/>
            <person name="Ianakiev P."/>
            <person name="Bell-Pedersen D."/>
            <person name="Nelson M.A."/>
            <person name="Werner-Washburne M."/>
            <person name="Selitrennikoff C.P."/>
            <person name="Kinsey J.A."/>
            <person name="Braun E.L."/>
            <person name="Zelter A."/>
            <person name="Schulte U."/>
            <person name="Kothe G.O."/>
            <person name="Jedd G."/>
            <person name="Mewes W."/>
            <person name="Staben C."/>
            <person name="Marcotte E."/>
            <person name="Greenberg D."/>
            <person name="Roy A."/>
            <person name="Foley K."/>
            <person name="Naylor J."/>
            <person name="Stange-Thomann N."/>
            <person name="Barrett R."/>
            <person name="Gnerre S."/>
            <person name="Kamal M."/>
            <person name="Kamvysselis M."/>
            <person name="Mauceli E."/>
            <person name="Bielke C."/>
            <person name="Rudd S."/>
            <person name="Frishman D."/>
            <person name="Krystofova S."/>
            <person name="Rasmussen C."/>
            <person name="Metzenberg R.L."/>
            <person name="Perkins D.D."/>
            <person name="Kroken S."/>
            <person name="Cogoni C."/>
            <person name="Macino G."/>
            <person name="Catcheside D."/>
            <person name="Li W."/>
            <person name="Pratt R.J."/>
            <person name="Osmani S.A."/>
            <person name="DeSouza C.P."/>
            <person name="Glass L."/>
            <person name="Orbach M.J."/>
            <person name="Berglund J.A."/>
            <person name="Voelker R."/>
            <person name="Yarden O."/>
            <person name="Plamann M."/>
            <person name="Seiler S."/>
            <person name="Dunlap J."/>
            <person name="Radford A."/>
            <person name="Aramayo R."/>
            <person name="Natvig D.O."/>
            <person name="Alex L.A."/>
            <person name="Mannhaupt G."/>
            <person name="Ebbole D.J."/>
            <person name="Freitag M."/>
            <person name="Paulsen I."/>
            <person name="Sachs M.S."/>
            <person name="Lander E.S."/>
            <person name="Nusbaum C."/>
            <person name="Birren B."/>
        </authorList>
    </citation>
    <scope>NUCLEOTIDE SEQUENCE [LARGE SCALE GENOMIC DNA]</scope>
    <source>
        <strain evidence="7">ATCC 24698 / 74-OR23-1A / CBS 708.71 / DSM 1257 / FGSC 987</strain>
    </source>
</reference>
<feature type="compositionally biased region" description="Acidic residues" evidence="4">
    <location>
        <begin position="132"/>
        <end position="146"/>
    </location>
</feature>
<dbReference type="OrthoDB" id="159449at2759"/>
<dbReference type="GO" id="GO:0005096">
    <property type="term" value="F:GTPase activator activity"/>
    <property type="evidence" value="ECO:0000318"/>
    <property type="project" value="GO_Central"/>
</dbReference>
<feature type="region of interest" description="Disordered" evidence="4">
    <location>
        <begin position="586"/>
        <end position="622"/>
    </location>
</feature>
<dbReference type="FunFam" id="1.10.472.80:FF:000027">
    <property type="entry name" value="GTPase activating protein (Evi5)"/>
    <property type="match status" value="1"/>
</dbReference>
<feature type="region of interest" description="Disordered" evidence="4">
    <location>
        <begin position="1054"/>
        <end position="1092"/>
    </location>
</feature>
<feature type="compositionally biased region" description="Basic and acidic residues" evidence="4">
    <location>
        <begin position="1"/>
        <end position="23"/>
    </location>
</feature>
<feature type="compositionally biased region" description="Low complexity" evidence="4">
    <location>
        <begin position="902"/>
        <end position="913"/>
    </location>
</feature>
<dbReference type="GeneID" id="3878544"/>
<dbReference type="VEuPathDB" id="FungiDB:NCU06362"/>
<proteinExistence type="predicted"/>
<feature type="region of interest" description="Disordered" evidence="4">
    <location>
        <begin position="755"/>
        <end position="780"/>
    </location>
</feature>
<keyword evidence="1" id="KW-0343">GTPase activation</keyword>
<dbReference type="Proteomes" id="UP000001805">
    <property type="component" value="Chromosome 4, Linkage Group IV"/>
</dbReference>
<evidence type="ECO:0000256" key="1">
    <source>
        <dbReference type="ARBA" id="ARBA00022468"/>
    </source>
</evidence>
<evidence type="ECO:0000256" key="4">
    <source>
        <dbReference type="SAM" id="MobiDB-lite"/>
    </source>
</evidence>
<dbReference type="PANTHER" id="PTHR47219">
    <property type="entry name" value="RAB GTPASE-ACTIVATING PROTEIN 1-LIKE"/>
    <property type="match status" value="1"/>
</dbReference>
<evidence type="ECO:0000259" key="5">
    <source>
        <dbReference type="PROSITE" id="PS50086"/>
    </source>
</evidence>
<dbReference type="InterPro" id="IPR050302">
    <property type="entry name" value="Rab_GAP_TBC_domain"/>
</dbReference>
<feature type="compositionally biased region" description="Low complexity" evidence="4">
    <location>
        <begin position="587"/>
        <end position="615"/>
    </location>
</feature>
<dbReference type="SMART" id="SM00164">
    <property type="entry name" value="TBC"/>
    <property type="match status" value="1"/>
</dbReference>
<dbReference type="HOGENOM" id="CLU_005062_1_1_1"/>
<dbReference type="PaxDb" id="5141-EFNCRP00000006122"/>